<dbReference type="SUPFAM" id="SSF88659">
    <property type="entry name" value="Sigma3 and sigma4 domains of RNA polymerase sigma factors"/>
    <property type="match status" value="1"/>
</dbReference>
<protein>
    <submittedName>
        <fullName evidence="2">RNA polymerase subunit sigma-28</fullName>
    </submittedName>
</protein>
<dbReference type="Gene3D" id="1.10.10.10">
    <property type="entry name" value="Winged helix-like DNA-binding domain superfamily/Winged helix DNA-binding domain"/>
    <property type="match status" value="1"/>
</dbReference>
<name>A0ABR7T7S5_HELCL</name>
<gene>
    <name evidence="2" type="ORF">H1S01_19735</name>
</gene>
<dbReference type="RefSeq" id="WP_188042094.1">
    <property type="nucleotide sequence ID" value="NZ_JACVHF010000065.1"/>
</dbReference>
<organism evidence="2 3">
    <name type="scientific">Heliobacterium chlorum</name>
    <dbReference type="NCBI Taxonomy" id="2698"/>
    <lineage>
        <taxon>Bacteria</taxon>
        <taxon>Bacillati</taxon>
        <taxon>Bacillota</taxon>
        <taxon>Clostridia</taxon>
        <taxon>Eubacteriales</taxon>
        <taxon>Heliobacteriaceae</taxon>
        <taxon>Heliobacterium</taxon>
    </lineage>
</organism>
<dbReference type="InterPro" id="IPR007630">
    <property type="entry name" value="RNA_pol_sigma70_r4"/>
</dbReference>
<comment type="caution">
    <text evidence="2">The sequence shown here is derived from an EMBL/GenBank/DDBJ whole genome shotgun (WGS) entry which is preliminary data.</text>
</comment>
<dbReference type="EMBL" id="JACVHF010000065">
    <property type="protein sequence ID" value="MBC9786676.1"/>
    <property type="molecule type" value="Genomic_DNA"/>
</dbReference>
<proteinExistence type="predicted"/>
<dbReference type="InterPro" id="IPR013324">
    <property type="entry name" value="RNA_pol_sigma_r3/r4-like"/>
</dbReference>
<feature type="domain" description="RNA polymerase sigma-70 region 4" evidence="1">
    <location>
        <begin position="62"/>
        <end position="107"/>
    </location>
</feature>
<dbReference type="Pfam" id="PF04545">
    <property type="entry name" value="Sigma70_r4"/>
    <property type="match status" value="1"/>
</dbReference>
<dbReference type="InterPro" id="IPR036388">
    <property type="entry name" value="WH-like_DNA-bd_sf"/>
</dbReference>
<accession>A0ABR7T7S5</accession>
<evidence type="ECO:0000313" key="2">
    <source>
        <dbReference type="EMBL" id="MBC9786676.1"/>
    </source>
</evidence>
<sequence>MGKVLDLDSKRKRLDDKYPLDKEEGVVALLTQLHHVRESRFLRGDYDASVLLLDLAQSIKEARLTKRQQLSLYLVYGRDMYQKEAAHWMNISQQAVSDHIRTAIQRIVEVNEKKEVA</sequence>
<keyword evidence="3" id="KW-1185">Reference proteome</keyword>
<evidence type="ECO:0000259" key="1">
    <source>
        <dbReference type="Pfam" id="PF04545"/>
    </source>
</evidence>
<reference evidence="2 3" key="1">
    <citation type="submission" date="2020-07" db="EMBL/GenBank/DDBJ databases">
        <title>Draft whole-genome sequence of Heliobacterium chlorum DSM 3682, type strain.</title>
        <authorList>
            <person name="Kyndt J.A."/>
            <person name="Meyer T.E."/>
            <person name="Imhoff J.F."/>
        </authorList>
    </citation>
    <scope>NUCLEOTIDE SEQUENCE [LARGE SCALE GENOMIC DNA]</scope>
    <source>
        <strain evidence="2 3">DSM 3682</strain>
    </source>
</reference>
<dbReference type="Proteomes" id="UP000617402">
    <property type="component" value="Unassembled WGS sequence"/>
</dbReference>
<evidence type="ECO:0000313" key="3">
    <source>
        <dbReference type="Proteomes" id="UP000617402"/>
    </source>
</evidence>